<keyword evidence="3 7" id="KW-0808">Transferase</keyword>
<name>A0A1W1H545_9BACT</name>
<sequence length="252" mass="28681">MKKDNLTVILVEPQGPLNIGSVCRAMMNFGFHDLRIVNPCRGYQSREARKMALSAQHMLSEARIFENLPQAIKDCHVAFGTTRRFGRYRKNFFTPDSAAEKVSDMDDSIRCALVLGREDNGLDTDELALCQHFVTIPTDDAFPSMNISHALTIFLYEISRTMRNKISSPVDPKPPATIDSIEQMYSHMQKALNDIEFLDPQNPDHLMRTFRRIFGRAALMDRDVRIIRGLMSKIEWVNSQRNPSATEGSGKE</sequence>
<keyword evidence="2 5" id="KW-0489">Methyltransferase</keyword>
<dbReference type="PANTHER" id="PTHR42786">
    <property type="entry name" value="TRNA/RRNA METHYLTRANSFERASE"/>
    <property type="match status" value="1"/>
</dbReference>
<comment type="subcellular location">
    <subcellularLocation>
        <location evidence="5">Cytoplasm</location>
    </subcellularLocation>
</comment>
<keyword evidence="8" id="KW-1185">Reference proteome</keyword>
<dbReference type="GO" id="GO:0106339">
    <property type="term" value="F:tRNA (cytidine(32)-2'-O)-methyltransferase activity"/>
    <property type="evidence" value="ECO:0007669"/>
    <property type="project" value="RHEA"/>
</dbReference>
<dbReference type="InterPro" id="IPR029028">
    <property type="entry name" value="Alpha/beta_knot_MTases"/>
</dbReference>
<accession>A0A1W1H545</accession>
<dbReference type="RefSeq" id="WP_080804055.1">
    <property type="nucleotide sequence ID" value="NZ_LT828545.1"/>
</dbReference>
<dbReference type="GO" id="GO:0002128">
    <property type="term" value="P:tRNA nucleoside ribose methylation"/>
    <property type="evidence" value="ECO:0007669"/>
    <property type="project" value="TreeGrafter"/>
</dbReference>
<dbReference type="InterPro" id="IPR004384">
    <property type="entry name" value="RNA_MeTrfase_TrmJ/LasT"/>
</dbReference>
<dbReference type="Gene3D" id="3.40.1280.10">
    <property type="match status" value="1"/>
</dbReference>
<dbReference type="OrthoDB" id="9806346at2"/>
<evidence type="ECO:0000256" key="3">
    <source>
        <dbReference type="ARBA" id="ARBA00022679"/>
    </source>
</evidence>
<comment type="function">
    <text evidence="5">Catalyzes the formation of 2'O-methylated cytidine (Cm32) or 2'O-methylated uridine (Um32) at position 32 in tRNA.</text>
</comment>
<comment type="catalytic activity">
    <reaction evidence="5">
        <text>uridine(32) in tRNA + S-adenosyl-L-methionine = 2'-O-methyluridine(32) in tRNA + S-adenosyl-L-homocysteine + H(+)</text>
        <dbReference type="Rhea" id="RHEA:42936"/>
        <dbReference type="Rhea" id="RHEA-COMP:10107"/>
        <dbReference type="Rhea" id="RHEA-COMP:10290"/>
        <dbReference type="ChEBI" id="CHEBI:15378"/>
        <dbReference type="ChEBI" id="CHEBI:57856"/>
        <dbReference type="ChEBI" id="CHEBI:59789"/>
        <dbReference type="ChEBI" id="CHEBI:65315"/>
        <dbReference type="ChEBI" id="CHEBI:74478"/>
        <dbReference type="EC" id="2.1.1.200"/>
    </reaction>
</comment>
<keyword evidence="5" id="KW-0819">tRNA processing</keyword>
<evidence type="ECO:0000259" key="6">
    <source>
        <dbReference type="Pfam" id="PF00588"/>
    </source>
</evidence>
<dbReference type="GO" id="GO:0005829">
    <property type="term" value="C:cytosol"/>
    <property type="evidence" value="ECO:0007669"/>
    <property type="project" value="TreeGrafter"/>
</dbReference>
<dbReference type="SUPFAM" id="SSF75217">
    <property type="entry name" value="alpha/beta knot"/>
    <property type="match status" value="1"/>
</dbReference>
<comment type="similarity">
    <text evidence="1">Belongs to the class IV-like SAM-binding methyltransferase superfamily. RNA methyltransferase TrmH family.</text>
</comment>
<keyword evidence="5" id="KW-0963">Cytoplasm</keyword>
<dbReference type="PANTHER" id="PTHR42786:SF2">
    <property type="entry name" value="TRNA (CYTIDINE_URIDINE-2'-O-)-METHYLTRANSFERASE TRMJ"/>
    <property type="match status" value="1"/>
</dbReference>
<comment type="subunit">
    <text evidence="5">Homodimer.</text>
</comment>
<comment type="catalytic activity">
    <reaction evidence="5">
        <text>cytidine(32) in tRNA + S-adenosyl-L-methionine = 2'-O-methylcytidine(32) in tRNA + S-adenosyl-L-homocysteine + H(+)</text>
        <dbReference type="Rhea" id="RHEA:42932"/>
        <dbReference type="Rhea" id="RHEA-COMP:10288"/>
        <dbReference type="Rhea" id="RHEA-COMP:10289"/>
        <dbReference type="ChEBI" id="CHEBI:15378"/>
        <dbReference type="ChEBI" id="CHEBI:57856"/>
        <dbReference type="ChEBI" id="CHEBI:59789"/>
        <dbReference type="ChEBI" id="CHEBI:74495"/>
        <dbReference type="ChEBI" id="CHEBI:82748"/>
        <dbReference type="EC" id="2.1.1.200"/>
    </reaction>
</comment>
<evidence type="ECO:0000256" key="4">
    <source>
        <dbReference type="ARBA" id="ARBA00022691"/>
    </source>
</evidence>
<dbReference type="GO" id="GO:0003723">
    <property type="term" value="F:RNA binding"/>
    <property type="evidence" value="ECO:0007669"/>
    <property type="project" value="InterPro"/>
</dbReference>
<dbReference type="Proteomes" id="UP000191931">
    <property type="component" value="Unassembled WGS sequence"/>
</dbReference>
<evidence type="ECO:0000256" key="5">
    <source>
        <dbReference type="RuleBase" id="RU362024"/>
    </source>
</evidence>
<dbReference type="GO" id="GO:0160206">
    <property type="term" value="F:tRNA (cytidine(32)/uridine(32)-2'-O)-methyltransferase activity"/>
    <property type="evidence" value="ECO:0007669"/>
    <property type="project" value="UniProtKB-EC"/>
</dbReference>
<dbReference type="InterPro" id="IPR001537">
    <property type="entry name" value="SpoU_MeTrfase"/>
</dbReference>
<dbReference type="CDD" id="cd18093">
    <property type="entry name" value="SpoU-like_TrmJ"/>
    <property type="match status" value="1"/>
</dbReference>
<evidence type="ECO:0000313" key="8">
    <source>
        <dbReference type="Proteomes" id="UP000191931"/>
    </source>
</evidence>
<reference evidence="7 8" key="1">
    <citation type="submission" date="2017-03" db="EMBL/GenBank/DDBJ databases">
        <authorList>
            <person name="Afonso C.L."/>
            <person name="Miller P.J."/>
            <person name="Scott M.A."/>
            <person name="Spackman E."/>
            <person name="Goraichik I."/>
            <person name="Dimitrov K.M."/>
            <person name="Suarez D.L."/>
            <person name="Swayne D.E."/>
        </authorList>
    </citation>
    <scope>NUCLEOTIDE SEQUENCE [LARGE SCALE GENOMIC DNA]</scope>
    <source>
        <strain evidence="7">PRJEB14757</strain>
    </source>
</reference>
<dbReference type="EMBL" id="FWEV01000007">
    <property type="protein sequence ID" value="SLM27600.1"/>
    <property type="molecule type" value="Genomic_DNA"/>
</dbReference>
<keyword evidence="4 5" id="KW-0949">S-adenosyl-L-methionine</keyword>
<dbReference type="EC" id="2.1.1.200" evidence="5"/>
<evidence type="ECO:0000313" key="7">
    <source>
        <dbReference type="EMBL" id="SLM27600.1"/>
    </source>
</evidence>
<feature type="domain" description="tRNA/rRNA methyltransferase SpoU type" evidence="6">
    <location>
        <begin position="6"/>
        <end position="156"/>
    </location>
</feature>
<organism evidence="7 8">
    <name type="scientific">Desulfamplus magnetovallimortis</name>
    <dbReference type="NCBI Taxonomy" id="1246637"/>
    <lineage>
        <taxon>Bacteria</taxon>
        <taxon>Pseudomonadati</taxon>
        <taxon>Thermodesulfobacteriota</taxon>
        <taxon>Desulfobacteria</taxon>
        <taxon>Desulfobacterales</taxon>
        <taxon>Desulfobacteraceae</taxon>
        <taxon>Desulfamplus</taxon>
    </lineage>
</organism>
<dbReference type="AlphaFoldDB" id="A0A1W1H545"/>
<dbReference type="NCBIfam" id="TIGR00050">
    <property type="entry name" value="rRNA_methyl_1"/>
    <property type="match status" value="1"/>
</dbReference>
<gene>
    <name evidence="7" type="primary">trmH</name>
    <name evidence="5" type="synonym">trmJ</name>
    <name evidence="7" type="ORF">MTBBW1_1040057</name>
</gene>
<protein>
    <recommendedName>
        <fullName evidence="5">tRNA (cytidine/uridine-2'-O-)-methyltransferase TrmJ</fullName>
        <ecNumber evidence="5">2.1.1.200</ecNumber>
    </recommendedName>
    <alternativeName>
        <fullName evidence="5">tRNA (cytidine(32)/uridine(32)-2'-O)-methyltransferase</fullName>
    </alternativeName>
    <alternativeName>
        <fullName evidence="5">tRNA Cm32/Um32 methyltransferase</fullName>
    </alternativeName>
</protein>
<dbReference type="PIRSF" id="PIRSF004808">
    <property type="entry name" value="LasT"/>
    <property type="match status" value="1"/>
</dbReference>
<dbReference type="InterPro" id="IPR029026">
    <property type="entry name" value="tRNA_m1G_MTases_N"/>
</dbReference>
<evidence type="ECO:0000256" key="2">
    <source>
        <dbReference type="ARBA" id="ARBA00022603"/>
    </source>
</evidence>
<dbReference type="STRING" id="1246637.MTBBW1_1040057"/>
<dbReference type="Pfam" id="PF00588">
    <property type="entry name" value="SpoU_methylase"/>
    <property type="match status" value="1"/>
</dbReference>
<dbReference type="Gene3D" id="1.10.8.590">
    <property type="match status" value="1"/>
</dbReference>
<evidence type="ECO:0000256" key="1">
    <source>
        <dbReference type="ARBA" id="ARBA00007228"/>
    </source>
</evidence>
<proteinExistence type="inferred from homology"/>